<dbReference type="Proteomes" id="UP000198967">
    <property type="component" value="Unassembled WGS sequence"/>
</dbReference>
<dbReference type="GO" id="GO:0046872">
    <property type="term" value="F:metal ion binding"/>
    <property type="evidence" value="ECO:0007669"/>
    <property type="project" value="UniProtKB-KW"/>
</dbReference>
<dbReference type="Gene3D" id="2.120.10.30">
    <property type="entry name" value="TolB, C-terminal domain"/>
    <property type="match status" value="1"/>
</dbReference>
<keyword evidence="2" id="KW-0378">Hydrolase</keyword>
<proteinExistence type="inferred from homology"/>
<keyword evidence="4" id="KW-0479">Metal-binding</keyword>
<dbReference type="InterPro" id="IPR051262">
    <property type="entry name" value="SMP-30/CGR1_Lactonase"/>
</dbReference>
<sequence>MEDLTDQSRVLCTDLVYGEGPRWYDGKLWFADTFADRICTMDESGTLLEVIEFPQPSGLGFLPDGSLIATASQQLMVYRFDGGNLEPYCDLSREGAIMINDMVVAGNGDAYVGRYFPGDPYPKGELVRIPNGGGTVETVTETLATPNGIGILPGDRVLVVNLSGGEAILAFDIEANGKLSGQREWARIPGASPDGLAVDSEGAIWIGSFTSAEFLRVREGGEVTHRVATPRRWAVAPMLGGQDRRTLFMISADTDLDRYLAGKSAGVIEAVSVAVGGAGRP</sequence>
<evidence type="ECO:0000256" key="1">
    <source>
        <dbReference type="ARBA" id="ARBA00008853"/>
    </source>
</evidence>
<dbReference type="InterPro" id="IPR011042">
    <property type="entry name" value="6-blade_b-propeller_TolB-like"/>
</dbReference>
<evidence type="ECO:0000256" key="4">
    <source>
        <dbReference type="PIRSR" id="PIRSR605511-2"/>
    </source>
</evidence>
<dbReference type="Pfam" id="PF08450">
    <property type="entry name" value="SGL"/>
    <property type="match status" value="1"/>
</dbReference>
<feature type="binding site" evidence="4">
    <location>
        <position position="100"/>
    </location>
    <ligand>
        <name>substrate</name>
    </ligand>
</feature>
<dbReference type="InterPro" id="IPR005511">
    <property type="entry name" value="SMP-30"/>
</dbReference>
<dbReference type="SUPFAM" id="SSF63829">
    <property type="entry name" value="Calcium-dependent phosphotriesterase"/>
    <property type="match status" value="1"/>
</dbReference>
<dbReference type="RefSeq" id="WP_093089615.1">
    <property type="nucleotide sequence ID" value="NZ_FNBE01000024.1"/>
</dbReference>
<gene>
    <name evidence="6" type="ORF">SAMN05216377_12438</name>
</gene>
<evidence type="ECO:0000259" key="5">
    <source>
        <dbReference type="Pfam" id="PF08450"/>
    </source>
</evidence>
<dbReference type="PANTHER" id="PTHR47572:SF4">
    <property type="entry name" value="LACTONASE DRP35"/>
    <property type="match status" value="1"/>
</dbReference>
<dbReference type="PRINTS" id="PR01790">
    <property type="entry name" value="SMP30FAMILY"/>
</dbReference>
<dbReference type="OrthoDB" id="2633250at2"/>
<reference evidence="6 7" key="1">
    <citation type="submission" date="2016-10" db="EMBL/GenBank/DDBJ databases">
        <authorList>
            <person name="de Groot N.N."/>
        </authorList>
    </citation>
    <scope>NUCLEOTIDE SEQUENCE [LARGE SCALE GENOMIC DNA]</scope>
    <source>
        <strain evidence="6 7">CGMCC 4.3143</strain>
    </source>
</reference>
<feature type="active site" description="Proton donor/acceptor" evidence="3">
    <location>
        <position position="194"/>
    </location>
</feature>
<evidence type="ECO:0000313" key="7">
    <source>
        <dbReference type="Proteomes" id="UP000198967"/>
    </source>
</evidence>
<comment type="cofactor">
    <cofactor evidence="4">
        <name>Zn(2+)</name>
        <dbReference type="ChEBI" id="CHEBI:29105"/>
    </cofactor>
    <text evidence="4">Binds 1 divalent metal cation per subunit.</text>
</comment>
<dbReference type="GO" id="GO:0016787">
    <property type="term" value="F:hydrolase activity"/>
    <property type="evidence" value="ECO:0007669"/>
    <property type="project" value="UniProtKB-KW"/>
</dbReference>
<dbReference type="STRING" id="366584.SAMN05216377_12438"/>
<feature type="domain" description="SMP-30/Gluconolactonase/LRE-like region" evidence="5">
    <location>
        <begin position="18"/>
        <end position="252"/>
    </location>
</feature>
<comment type="similarity">
    <text evidence="1">Belongs to the SMP-30/CGR1 family.</text>
</comment>
<evidence type="ECO:0000313" key="6">
    <source>
        <dbReference type="EMBL" id="SDH51970.1"/>
    </source>
</evidence>
<organism evidence="6 7">
    <name type="scientific">Pseudonocardia oroxyli</name>
    <dbReference type="NCBI Taxonomy" id="366584"/>
    <lineage>
        <taxon>Bacteria</taxon>
        <taxon>Bacillati</taxon>
        <taxon>Actinomycetota</taxon>
        <taxon>Actinomycetes</taxon>
        <taxon>Pseudonocardiales</taxon>
        <taxon>Pseudonocardiaceae</taxon>
        <taxon>Pseudonocardia</taxon>
    </lineage>
</organism>
<protein>
    <submittedName>
        <fullName evidence="6">Sugar lactone lactonase YvrE</fullName>
    </submittedName>
</protein>
<name>A0A1G8D465_PSEOR</name>
<feature type="binding site" evidence="4">
    <location>
        <position position="194"/>
    </location>
    <ligand>
        <name>a divalent metal cation</name>
        <dbReference type="ChEBI" id="CHEBI:60240"/>
    </ligand>
</feature>
<feature type="binding site" evidence="4">
    <location>
        <position position="147"/>
    </location>
    <ligand>
        <name>a divalent metal cation</name>
        <dbReference type="ChEBI" id="CHEBI:60240"/>
    </ligand>
</feature>
<dbReference type="EMBL" id="FNBE01000024">
    <property type="protein sequence ID" value="SDH51970.1"/>
    <property type="molecule type" value="Genomic_DNA"/>
</dbReference>
<keyword evidence="4" id="KW-0862">Zinc</keyword>
<dbReference type="AlphaFoldDB" id="A0A1G8D465"/>
<evidence type="ECO:0000256" key="2">
    <source>
        <dbReference type="ARBA" id="ARBA00022801"/>
    </source>
</evidence>
<keyword evidence="7" id="KW-1185">Reference proteome</keyword>
<evidence type="ECO:0000256" key="3">
    <source>
        <dbReference type="PIRSR" id="PIRSR605511-1"/>
    </source>
</evidence>
<feature type="binding site" evidence="4">
    <location>
        <position position="19"/>
    </location>
    <ligand>
        <name>a divalent metal cation</name>
        <dbReference type="ChEBI" id="CHEBI:60240"/>
    </ligand>
</feature>
<dbReference type="InterPro" id="IPR013658">
    <property type="entry name" value="SGL"/>
</dbReference>
<accession>A0A1G8D465</accession>
<dbReference type="PANTHER" id="PTHR47572">
    <property type="entry name" value="LIPOPROTEIN-RELATED"/>
    <property type="match status" value="1"/>
</dbReference>